<keyword evidence="3" id="KW-1185">Reference proteome</keyword>
<sequence>MIDLLEKDPFLLTCAALDMAGASLPDGMDRPQDMDEGFCLRFDLSDGASLEIRHDRDANTYRLRSRIGIPLPERAGALALLALKTQAVIGERGILFDLDPNDEAFRVTHHLSGEGLGLSDFAAFITLLLRMVAYWQELLQSSEGAPQTGASMAGTEDAGTPPINMMRV</sequence>
<evidence type="ECO:0000256" key="1">
    <source>
        <dbReference type="SAM" id="MobiDB-lite"/>
    </source>
</evidence>
<dbReference type="EMBL" id="AONC01000023">
    <property type="protein sequence ID" value="EXJ15651.1"/>
    <property type="molecule type" value="Genomic_DNA"/>
</dbReference>
<evidence type="ECO:0000313" key="2">
    <source>
        <dbReference type="EMBL" id="EXJ15651.1"/>
    </source>
</evidence>
<dbReference type="SUPFAM" id="SSF69635">
    <property type="entry name" value="Type III secretory system chaperone-like"/>
    <property type="match status" value="1"/>
</dbReference>
<comment type="caution">
    <text evidence="2">The sequence shown here is derived from an EMBL/GenBank/DDBJ whole genome shotgun (WGS) entry which is preliminary data.</text>
</comment>
<dbReference type="AlphaFoldDB" id="W9VF74"/>
<dbReference type="Proteomes" id="UP000019460">
    <property type="component" value="Unassembled WGS sequence"/>
</dbReference>
<accession>W9VF74</accession>
<gene>
    <name evidence="2" type="ORF">D779_1158</name>
</gene>
<dbReference type="Gene3D" id="3.30.1460.10">
    <property type="match status" value="1"/>
</dbReference>
<evidence type="ECO:0000313" key="3">
    <source>
        <dbReference type="Proteomes" id="UP000019460"/>
    </source>
</evidence>
<proteinExistence type="predicted"/>
<organism evidence="2 3">
    <name type="scientific">Imhoffiella purpurea</name>
    <dbReference type="NCBI Taxonomy" id="1249627"/>
    <lineage>
        <taxon>Bacteria</taxon>
        <taxon>Pseudomonadati</taxon>
        <taxon>Pseudomonadota</taxon>
        <taxon>Gammaproteobacteria</taxon>
        <taxon>Chromatiales</taxon>
        <taxon>Chromatiaceae</taxon>
        <taxon>Imhoffiella</taxon>
    </lineage>
</organism>
<feature type="region of interest" description="Disordered" evidence="1">
    <location>
        <begin position="145"/>
        <end position="168"/>
    </location>
</feature>
<name>W9VF74_9GAMM</name>
<dbReference type="STRING" id="1249627.D779_1158"/>
<dbReference type="RefSeq" id="WP_043752115.1">
    <property type="nucleotide sequence ID" value="NZ_AONC01000023.1"/>
</dbReference>
<protein>
    <submittedName>
        <fullName evidence="2">Uncharacterized protein</fullName>
    </submittedName>
</protein>
<reference evidence="2 3" key="1">
    <citation type="submission" date="2012-11" db="EMBL/GenBank/DDBJ databases">
        <title>Genome assembly of Thiorhodococcus sp. AK35.</title>
        <authorList>
            <person name="Nupur N."/>
            <person name="Khatri I."/>
            <person name="Subramanian S."/>
            <person name="Pinnaka A."/>
        </authorList>
    </citation>
    <scope>NUCLEOTIDE SEQUENCE [LARGE SCALE GENOMIC DNA]</scope>
    <source>
        <strain evidence="2 3">AK35</strain>
    </source>
</reference>